<keyword evidence="2" id="KW-0812">Transmembrane</keyword>
<evidence type="ECO:0008006" key="5">
    <source>
        <dbReference type="Google" id="ProtNLM"/>
    </source>
</evidence>
<proteinExistence type="predicted"/>
<sequence length="66" mass="7402">MDSSDKEVSLTDQEAQQPAPKPTITYPEGGRQAWLAVLGCFAVMFFTFGYINAFGYYSLLIWSQKS</sequence>
<name>A0A3E2H4M0_SCYLI</name>
<keyword evidence="2" id="KW-0472">Membrane</keyword>
<dbReference type="Proteomes" id="UP000258309">
    <property type="component" value="Unassembled WGS sequence"/>
</dbReference>
<comment type="caution">
    <text evidence="3">The sequence shown here is derived from an EMBL/GenBank/DDBJ whole genome shotgun (WGS) entry which is preliminary data.</text>
</comment>
<reference evidence="3 4" key="1">
    <citation type="submission" date="2018-05" db="EMBL/GenBank/DDBJ databases">
        <title>Draft genome sequence of Scytalidium lignicola DSM 105466, a ubiquitous saprotrophic fungus.</title>
        <authorList>
            <person name="Buettner E."/>
            <person name="Gebauer A.M."/>
            <person name="Hofrichter M."/>
            <person name="Liers C."/>
            <person name="Kellner H."/>
        </authorList>
    </citation>
    <scope>NUCLEOTIDE SEQUENCE [LARGE SCALE GENOMIC DNA]</scope>
    <source>
        <strain evidence="3 4">DSM 105466</strain>
    </source>
</reference>
<accession>A0A3E2H4M0</accession>
<evidence type="ECO:0000256" key="1">
    <source>
        <dbReference type="SAM" id="MobiDB-lite"/>
    </source>
</evidence>
<evidence type="ECO:0000256" key="2">
    <source>
        <dbReference type="SAM" id="Phobius"/>
    </source>
</evidence>
<feature type="region of interest" description="Disordered" evidence="1">
    <location>
        <begin position="1"/>
        <end position="23"/>
    </location>
</feature>
<gene>
    <name evidence="3" type="ORF">B7463_g7987</name>
</gene>
<feature type="non-terminal residue" evidence="3">
    <location>
        <position position="1"/>
    </location>
</feature>
<feature type="transmembrane region" description="Helical" evidence="2">
    <location>
        <begin position="33"/>
        <end position="57"/>
    </location>
</feature>
<keyword evidence="2" id="KW-1133">Transmembrane helix</keyword>
<dbReference type="AlphaFoldDB" id="A0A3E2H4M0"/>
<feature type="non-terminal residue" evidence="3">
    <location>
        <position position="66"/>
    </location>
</feature>
<organism evidence="3 4">
    <name type="scientific">Scytalidium lignicola</name>
    <name type="common">Hyphomycete</name>
    <dbReference type="NCBI Taxonomy" id="5539"/>
    <lineage>
        <taxon>Eukaryota</taxon>
        <taxon>Fungi</taxon>
        <taxon>Dikarya</taxon>
        <taxon>Ascomycota</taxon>
        <taxon>Pezizomycotina</taxon>
        <taxon>Leotiomycetes</taxon>
        <taxon>Leotiomycetes incertae sedis</taxon>
        <taxon>Scytalidium</taxon>
    </lineage>
</organism>
<evidence type="ECO:0000313" key="3">
    <source>
        <dbReference type="EMBL" id="RFU28340.1"/>
    </source>
</evidence>
<protein>
    <recommendedName>
        <fullName evidence="5">Major facilitator superfamily (MFS) profile domain-containing protein</fullName>
    </recommendedName>
</protein>
<keyword evidence="4" id="KW-1185">Reference proteome</keyword>
<evidence type="ECO:0000313" key="4">
    <source>
        <dbReference type="Proteomes" id="UP000258309"/>
    </source>
</evidence>
<dbReference type="OrthoDB" id="6499973at2759"/>
<dbReference type="EMBL" id="NCSJ02000167">
    <property type="protein sequence ID" value="RFU28340.1"/>
    <property type="molecule type" value="Genomic_DNA"/>
</dbReference>